<dbReference type="GO" id="GO:0000981">
    <property type="term" value="F:DNA-binding transcription factor activity, RNA polymerase II-specific"/>
    <property type="evidence" value="ECO:0007669"/>
    <property type="project" value="InterPro"/>
</dbReference>
<dbReference type="OrthoDB" id="3172332at2759"/>
<evidence type="ECO:0000256" key="5">
    <source>
        <dbReference type="ARBA" id="ARBA00023163"/>
    </source>
</evidence>
<evidence type="ECO:0000256" key="4">
    <source>
        <dbReference type="ARBA" id="ARBA00023125"/>
    </source>
</evidence>
<evidence type="ECO:0000313" key="9">
    <source>
        <dbReference type="Proteomes" id="UP000042958"/>
    </source>
</evidence>
<evidence type="ECO:0000259" key="7">
    <source>
        <dbReference type="PROSITE" id="PS50048"/>
    </source>
</evidence>
<protein>
    <recommendedName>
        <fullName evidence="7">Zn(2)-C6 fungal-type domain-containing protein</fullName>
    </recommendedName>
</protein>
<gene>
    <name evidence="8" type="ORF">PMG11_03586</name>
</gene>
<keyword evidence="4" id="KW-0238">DNA-binding</keyword>
<dbReference type="STRING" id="104259.A0A0F7VDX6"/>
<keyword evidence="3" id="KW-0805">Transcription regulation</keyword>
<keyword evidence="5" id="KW-0804">Transcription</keyword>
<dbReference type="GO" id="GO:0008270">
    <property type="term" value="F:zinc ion binding"/>
    <property type="evidence" value="ECO:0007669"/>
    <property type="project" value="InterPro"/>
</dbReference>
<dbReference type="Pfam" id="PF00172">
    <property type="entry name" value="Zn_clus"/>
    <property type="match status" value="1"/>
</dbReference>
<keyword evidence="9" id="KW-1185">Reference proteome</keyword>
<dbReference type="AlphaFoldDB" id="A0A0F7VDX6"/>
<evidence type="ECO:0000256" key="1">
    <source>
        <dbReference type="ARBA" id="ARBA00022723"/>
    </source>
</evidence>
<dbReference type="InterPro" id="IPR021858">
    <property type="entry name" value="Fun_TF"/>
</dbReference>
<dbReference type="Proteomes" id="UP000042958">
    <property type="component" value="Unassembled WGS sequence"/>
</dbReference>
<dbReference type="Gene3D" id="4.10.240.10">
    <property type="entry name" value="Zn(2)-C6 fungal-type DNA-binding domain"/>
    <property type="match status" value="1"/>
</dbReference>
<proteinExistence type="predicted"/>
<dbReference type="InterPro" id="IPR001138">
    <property type="entry name" value="Zn2Cys6_DnaBD"/>
</dbReference>
<dbReference type="GO" id="GO:0003677">
    <property type="term" value="F:DNA binding"/>
    <property type="evidence" value="ECO:0007669"/>
    <property type="project" value="UniProtKB-KW"/>
</dbReference>
<evidence type="ECO:0000256" key="3">
    <source>
        <dbReference type="ARBA" id="ARBA00023015"/>
    </source>
</evidence>
<sequence>MASQTRRKVFSRRSRTGCRTCRTRRIKCDETPGSCRNCATAGWKCEGYDVVRLVPPGKGQGSDTSLTLYQPSQICPGESPEERRGFAFFMTVTVPNMTGFFDSCLWENLILPMSHSERAVVHAVVALAALHEDLQSRGAPLSRENLANRRQKFALGQYGRSLTALNERRYSQDPKLRDVILACCLLFVTIDVLRGQYDSALLHLKHGLASIEEERQISSGGSGFTTCRTAVKQSLLATMTRLETQSLFFGLDPLISATLSFSVNNSGGSYFKTLQEARRALDKLLASSVRLFMAVYELPARARVANLHPDLADTQNDLMAQLHEFAQQLDWSMTHSLRLEGPKERRGLDMVLLHHITFSILVEISLCVEQPSYHDRYLNSFQRMMALSREISQSFKNENGSGTKPTLLLDMGIIPSLFLICWKCRDSNLKHQALDALEEWPHREGLWDSRLLTIFARQIIQLEKETASDDPDAWSQIQDHSLEVSDDQSYAILKYQTYGPGKGARKQRRVIPLDEET</sequence>
<dbReference type="SMART" id="SM00066">
    <property type="entry name" value="GAL4"/>
    <property type="match status" value="1"/>
</dbReference>
<dbReference type="PANTHER" id="PTHR36206:SF16">
    <property type="entry name" value="TRANSCRIPTION FACTOR DOMAIN-CONTAINING PROTEIN-RELATED"/>
    <property type="match status" value="1"/>
</dbReference>
<organism evidence="8 9">
    <name type="scientific">Penicillium brasilianum</name>
    <dbReference type="NCBI Taxonomy" id="104259"/>
    <lineage>
        <taxon>Eukaryota</taxon>
        <taxon>Fungi</taxon>
        <taxon>Dikarya</taxon>
        <taxon>Ascomycota</taxon>
        <taxon>Pezizomycotina</taxon>
        <taxon>Eurotiomycetes</taxon>
        <taxon>Eurotiomycetidae</taxon>
        <taxon>Eurotiales</taxon>
        <taxon>Aspergillaceae</taxon>
        <taxon>Penicillium</taxon>
    </lineage>
</organism>
<feature type="domain" description="Zn(2)-C6 fungal-type" evidence="7">
    <location>
        <begin position="17"/>
        <end position="45"/>
    </location>
</feature>
<dbReference type="SUPFAM" id="SSF57701">
    <property type="entry name" value="Zn2/Cys6 DNA-binding domain"/>
    <property type="match status" value="1"/>
</dbReference>
<accession>A0A0F7VDX6</accession>
<evidence type="ECO:0000256" key="2">
    <source>
        <dbReference type="ARBA" id="ARBA00022833"/>
    </source>
</evidence>
<dbReference type="CDD" id="cd00067">
    <property type="entry name" value="GAL4"/>
    <property type="match status" value="1"/>
</dbReference>
<dbReference type="Pfam" id="PF11951">
    <property type="entry name" value="Fungal_trans_2"/>
    <property type="match status" value="1"/>
</dbReference>
<keyword evidence="2" id="KW-0862">Zinc</keyword>
<dbReference type="PROSITE" id="PS00463">
    <property type="entry name" value="ZN2_CY6_FUNGAL_1"/>
    <property type="match status" value="1"/>
</dbReference>
<keyword evidence="6" id="KW-0539">Nucleus</keyword>
<name>A0A0F7VDX6_PENBI</name>
<dbReference type="InterPro" id="IPR036864">
    <property type="entry name" value="Zn2-C6_fun-type_DNA-bd_sf"/>
</dbReference>
<dbReference type="PANTHER" id="PTHR36206">
    <property type="entry name" value="ASPERCRYPTIN BIOSYNTHESIS CLUSTER-SPECIFIC TRANSCRIPTION REGULATOR ATNN-RELATED"/>
    <property type="match status" value="1"/>
</dbReference>
<evidence type="ECO:0000256" key="6">
    <source>
        <dbReference type="ARBA" id="ARBA00023242"/>
    </source>
</evidence>
<keyword evidence="1" id="KW-0479">Metal-binding</keyword>
<dbReference type="EMBL" id="CDHK01000003">
    <property type="protein sequence ID" value="CEO58891.1"/>
    <property type="molecule type" value="Genomic_DNA"/>
</dbReference>
<reference evidence="9" key="1">
    <citation type="journal article" date="2015" name="Genome Announc.">
        <title>Draft genome sequence of the fungus Penicillium brasilianum MG11.</title>
        <authorList>
            <person name="Horn F."/>
            <person name="Linde J."/>
            <person name="Mattern D.J."/>
            <person name="Walther G."/>
            <person name="Guthke R."/>
            <person name="Brakhage A.A."/>
            <person name="Valiante V."/>
        </authorList>
    </citation>
    <scope>NUCLEOTIDE SEQUENCE [LARGE SCALE GENOMIC DNA]</scope>
    <source>
        <strain evidence="9">MG11</strain>
    </source>
</reference>
<dbReference type="InterPro" id="IPR052360">
    <property type="entry name" value="Transcr_Regulatory_Proteins"/>
</dbReference>
<dbReference type="PROSITE" id="PS50048">
    <property type="entry name" value="ZN2_CY6_FUNGAL_2"/>
    <property type="match status" value="1"/>
</dbReference>
<evidence type="ECO:0000313" key="8">
    <source>
        <dbReference type="EMBL" id="CEO58891.1"/>
    </source>
</evidence>